<protein>
    <submittedName>
        <fullName evidence="5">G elongation factor, mitochondrial 2</fullName>
    </submittedName>
</protein>
<feature type="domain" description="Tr-type G" evidence="4">
    <location>
        <begin position="53"/>
        <end position="130"/>
    </location>
</feature>
<dbReference type="Gene3D" id="3.40.50.300">
    <property type="entry name" value="P-loop containing nucleotide triphosphate hydrolases"/>
    <property type="match status" value="2"/>
</dbReference>
<dbReference type="PANTHER" id="PTHR43261:SF1">
    <property type="entry name" value="RIBOSOME-RELEASING FACTOR 2, MITOCHONDRIAL"/>
    <property type="match status" value="1"/>
</dbReference>
<dbReference type="PANTHER" id="PTHR43261">
    <property type="entry name" value="TRANSLATION ELONGATION FACTOR G-RELATED"/>
    <property type="match status" value="1"/>
</dbReference>
<evidence type="ECO:0000313" key="5">
    <source>
        <dbReference type="EMBL" id="KAJ3099264.1"/>
    </source>
</evidence>
<dbReference type="GO" id="GO:0032543">
    <property type="term" value="P:mitochondrial translation"/>
    <property type="evidence" value="ECO:0007669"/>
    <property type="project" value="TreeGrafter"/>
</dbReference>
<sequence>MNGWSVSQLAFISRQVNATAICKRYFGSTSILNDSKGNSKKNTAAVGVEKPNSDIRNIGIIAHIDAGKTTITERMLYYAGYTQRIGDVDSGSTVTDYLPAERARGITITAACIPLLWHDTRLNLIDTPGR</sequence>
<accession>A0AAD5XC87</accession>
<dbReference type="SUPFAM" id="SSF52540">
    <property type="entry name" value="P-loop containing nucleoside triphosphate hydrolases"/>
    <property type="match status" value="1"/>
</dbReference>
<dbReference type="PROSITE" id="PS51722">
    <property type="entry name" value="G_TR_2"/>
    <property type="match status" value="1"/>
</dbReference>
<evidence type="ECO:0000313" key="6">
    <source>
        <dbReference type="Proteomes" id="UP001211907"/>
    </source>
</evidence>
<dbReference type="Pfam" id="PF00009">
    <property type="entry name" value="GTP_EFTU"/>
    <property type="match status" value="1"/>
</dbReference>
<evidence type="ECO:0000259" key="4">
    <source>
        <dbReference type="PROSITE" id="PS51722"/>
    </source>
</evidence>
<dbReference type="Proteomes" id="UP001211907">
    <property type="component" value="Unassembled WGS sequence"/>
</dbReference>
<keyword evidence="2" id="KW-0648">Protein biosynthesis</keyword>
<keyword evidence="5" id="KW-0251">Elongation factor</keyword>
<dbReference type="GO" id="GO:0003924">
    <property type="term" value="F:GTPase activity"/>
    <property type="evidence" value="ECO:0007669"/>
    <property type="project" value="InterPro"/>
</dbReference>
<dbReference type="EMBL" id="JADGJH010002359">
    <property type="protein sequence ID" value="KAJ3099264.1"/>
    <property type="molecule type" value="Genomic_DNA"/>
</dbReference>
<keyword evidence="1" id="KW-0547">Nucleotide-binding</keyword>
<dbReference type="GO" id="GO:0005739">
    <property type="term" value="C:mitochondrion"/>
    <property type="evidence" value="ECO:0007669"/>
    <property type="project" value="TreeGrafter"/>
</dbReference>
<dbReference type="AlphaFoldDB" id="A0AAD5XC87"/>
<reference evidence="5" key="1">
    <citation type="submission" date="2020-05" db="EMBL/GenBank/DDBJ databases">
        <title>Phylogenomic resolution of chytrid fungi.</title>
        <authorList>
            <person name="Stajich J.E."/>
            <person name="Amses K."/>
            <person name="Simmons R."/>
            <person name="Seto K."/>
            <person name="Myers J."/>
            <person name="Bonds A."/>
            <person name="Quandt C.A."/>
            <person name="Barry K."/>
            <person name="Liu P."/>
            <person name="Grigoriev I."/>
            <person name="Longcore J.E."/>
            <person name="James T.Y."/>
        </authorList>
    </citation>
    <scope>NUCLEOTIDE SEQUENCE</scope>
    <source>
        <strain evidence="5">JEL0513</strain>
    </source>
</reference>
<dbReference type="PROSITE" id="PS00301">
    <property type="entry name" value="G_TR_1"/>
    <property type="match status" value="1"/>
</dbReference>
<dbReference type="GO" id="GO:0032790">
    <property type="term" value="P:ribosome disassembly"/>
    <property type="evidence" value="ECO:0007669"/>
    <property type="project" value="TreeGrafter"/>
</dbReference>
<gene>
    <name evidence="5" type="primary">GFM2</name>
    <name evidence="5" type="ORF">HK100_004922</name>
</gene>
<dbReference type="GO" id="GO:0005525">
    <property type="term" value="F:GTP binding"/>
    <property type="evidence" value="ECO:0007669"/>
    <property type="project" value="UniProtKB-KW"/>
</dbReference>
<evidence type="ECO:0000256" key="2">
    <source>
        <dbReference type="ARBA" id="ARBA00022917"/>
    </source>
</evidence>
<evidence type="ECO:0000256" key="3">
    <source>
        <dbReference type="ARBA" id="ARBA00023134"/>
    </source>
</evidence>
<name>A0AAD5XC87_9FUNG</name>
<dbReference type="PRINTS" id="PR00315">
    <property type="entry name" value="ELONGATNFCT"/>
</dbReference>
<evidence type="ECO:0000256" key="1">
    <source>
        <dbReference type="ARBA" id="ARBA00022741"/>
    </source>
</evidence>
<dbReference type="InterPro" id="IPR031157">
    <property type="entry name" value="G_TR_CS"/>
</dbReference>
<organism evidence="5 6">
    <name type="scientific">Physocladia obscura</name>
    <dbReference type="NCBI Taxonomy" id="109957"/>
    <lineage>
        <taxon>Eukaryota</taxon>
        <taxon>Fungi</taxon>
        <taxon>Fungi incertae sedis</taxon>
        <taxon>Chytridiomycota</taxon>
        <taxon>Chytridiomycota incertae sedis</taxon>
        <taxon>Chytridiomycetes</taxon>
        <taxon>Chytridiales</taxon>
        <taxon>Chytriomycetaceae</taxon>
        <taxon>Physocladia</taxon>
    </lineage>
</organism>
<keyword evidence="3" id="KW-0342">GTP-binding</keyword>
<comment type="caution">
    <text evidence="5">The sequence shown here is derived from an EMBL/GenBank/DDBJ whole genome shotgun (WGS) entry which is preliminary data.</text>
</comment>
<keyword evidence="6" id="KW-1185">Reference proteome</keyword>
<dbReference type="InterPro" id="IPR000795">
    <property type="entry name" value="T_Tr_GTP-bd_dom"/>
</dbReference>
<dbReference type="GO" id="GO:0003746">
    <property type="term" value="F:translation elongation factor activity"/>
    <property type="evidence" value="ECO:0007669"/>
    <property type="project" value="UniProtKB-KW"/>
</dbReference>
<proteinExistence type="predicted"/>
<dbReference type="InterPro" id="IPR027417">
    <property type="entry name" value="P-loop_NTPase"/>
</dbReference>